<evidence type="ECO:0000313" key="4">
    <source>
        <dbReference type="Proteomes" id="UP000789390"/>
    </source>
</evidence>
<evidence type="ECO:0000256" key="1">
    <source>
        <dbReference type="SAM" id="MobiDB-lite"/>
    </source>
</evidence>
<sequence length="1597" mass="176913">MSQSDGGDTSTPGTATQSKICQTCQISYKGKKDQKFCSRPCFHEFQKSAMQSSQLASCLVQGFVDQDVYSTPNGRNKSKRPLSADNSMDESTSEPKKFRKEAITTKLGAALDFVKLQHDRIIKLESELINAKLAFANATINQFNSKQPSLVCQAPLTPGLPLRASYAQATRVEPAPVLVANLAKGSTPSDKISLEKMEQLLDSNTGGPVPSSVRQKDSTVFVRLNNPADFDRAKSILESRQNVDNLSLLPGLKNELMLRNEAFKGKIDSVTQIYKKPGTNKGHVKIFFNCRDIRDYALMGGEVDFFNTTARLVEVLLDREVRRCFNCQGYGHSQASCRSTSPRCGKCAGSHRTRECTDEGSCQISNQARAQLMVVSPHSFHSSNSLNYPNATKQTQNSFKCMQINLRHAKAAAASLSVVILENNLDIILIQEPYACNASSPTLVDIPLGYVAFHSLDRDHAYGAAIFIKTSLAISCRAVSRCLSNHVAAVDLHMCGRTFRFISMYVRPSCLDSSAEFRSAFHSLLSPLTVIGVDSNAKNSLWNSVCSDKKGVELEGILLESKLNILNRQRWELDFIPGGTSFLDITLGTDDIVSPRWFFPSIPSLSDHPYIYFEILRSCQFHRARPARFSTTKLPHISNLDPVLLRQCVLRNLPSIPPLTTYCTKSVVDDTIADLVSVISSSARKAKKSYAVPRTRHMPWWSTELCAMRNKTRLAFKLWSVLKTPEHRGSYSRCKADYQRELRRAKSLSWQHMCSANPSGPELFSTLKLFAGKSNSVALPPSITVNGEIISDPGTVIDSCASHFFPREPPSLPSHTLVVDFVSEAILGQSDTTPPPVTSWEVTTAIDSLNSKSAPGQDGLSMAIVKECFPSIKLHLLFIFNACFNLQYFPDCWKTAKVAIIGKPNKPDYDSLNSFRPISLVNNLAKILEKIILSRLQWHSSQLKWISPNQHGFSPGKSTESAGHALISFIEKSRLAKQTTAVAFLDIKSAFDAAWHPVVALPFSLIIDFTKAHTVNLGCPQGGVLSPFLWAILIDDVLRLTFPFLNLISGYADDLTVASSHKIPEIALQNLQLMLNAISRWCSDSKLSLNALKTVLMIFQKKQGLNVSHLSICINGVHIQPSPETVFLGFTLDSQLKWVSHLNAKALAARKAFFGVLSCLRASWGLDRKRIQFLYLTVVEPILLYGCSLWAPLLSSKTGIKKARSCQRIFLIATIGAFKTVSTEALLILNSASPIDLRVAEIAVMRFRACSYEFSPASLKWLVKLFPSIVSKPKIDHVSHFTSSTCPPWAKCLIPLPFECVAPMSMLPPASRTLRLLSGFRRVGSSFHFSIFIMDNRGIMAIESGSVQSSIGELSASQFCTNRALRIAGSTGQDYSSVELFSSSASSFSFISPLSKLSSLQRLNRDCYFLIAEKTSLFTCLPSPNNPWFGLAYAAALLGGPCHNSTALLRPSKEAVKLDTRQSVQAIWAQEWSSSSHGAKTRAFFPHVKSAMIISRIHLSKQVIQILSGHSFLNSHQFRFGFRDSPACECGAPIESTEHFLFYCPRFSHQRTHFQAVCCSCNTIWPPSLPLIPENHVIWEAMCIFINRTRRLRRGCS</sequence>
<dbReference type="PROSITE" id="PS50878">
    <property type="entry name" value="RT_POL"/>
    <property type="match status" value="1"/>
</dbReference>
<dbReference type="Pfam" id="PF14529">
    <property type="entry name" value="Exo_endo_phos_2"/>
    <property type="match status" value="1"/>
</dbReference>
<dbReference type="CDD" id="cd01650">
    <property type="entry name" value="RT_nLTR_like"/>
    <property type="match status" value="1"/>
</dbReference>
<dbReference type="Proteomes" id="UP000789390">
    <property type="component" value="Unassembled WGS sequence"/>
</dbReference>
<reference evidence="3" key="1">
    <citation type="submission" date="2021-11" db="EMBL/GenBank/DDBJ databases">
        <authorList>
            <person name="Schell T."/>
        </authorList>
    </citation>
    <scope>NUCLEOTIDE SEQUENCE</scope>
    <source>
        <strain evidence="3">M5</strain>
    </source>
</reference>
<dbReference type="GO" id="GO:0071897">
    <property type="term" value="P:DNA biosynthetic process"/>
    <property type="evidence" value="ECO:0007669"/>
    <property type="project" value="UniProtKB-ARBA"/>
</dbReference>
<dbReference type="InterPro" id="IPR043502">
    <property type="entry name" value="DNA/RNA_pol_sf"/>
</dbReference>
<evidence type="ECO:0000313" key="3">
    <source>
        <dbReference type="EMBL" id="CAH0108495.1"/>
    </source>
</evidence>
<protein>
    <recommendedName>
        <fullName evidence="2">Reverse transcriptase domain-containing protein</fullName>
    </recommendedName>
</protein>
<dbReference type="Gene3D" id="3.60.10.10">
    <property type="entry name" value="Endonuclease/exonuclease/phosphatase"/>
    <property type="match status" value="1"/>
</dbReference>
<name>A0A8J2WKV3_9CRUS</name>
<dbReference type="SUPFAM" id="SSF56219">
    <property type="entry name" value="DNase I-like"/>
    <property type="match status" value="1"/>
</dbReference>
<dbReference type="PANTHER" id="PTHR33273:SF2">
    <property type="entry name" value="ENDONUCLEASE_EXONUCLEASE_PHOSPHATASE DOMAIN-CONTAINING PROTEIN"/>
    <property type="match status" value="1"/>
</dbReference>
<dbReference type="PANTHER" id="PTHR33273">
    <property type="entry name" value="DOMAIN-CONTAINING PROTEIN, PUTATIVE-RELATED"/>
    <property type="match status" value="1"/>
</dbReference>
<dbReference type="InterPro" id="IPR036691">
    <property type="entry name" value="Endo/exonu/phosph_ase_sf"/>
</dbReference>
<feature type="domain" description="Reverse transcriptase" evidence="2">
    <location>
        <begin position="882"/>
        <end position="1132"/>
    </location>
</feature>
<dbReference type="InterPro" id="IPR005135">
    <property type="entry name" value="Endo/exonuclease/phosphatase"/>
</dbReference>
<dbReference type="Pfam" id="PF00078">
    <property type="entry name" value="RVT_1"/>
    <property type="match status" value="1"/>
</dbReference>
<gene>
    <name evidence="3" type="ORF">DGAL_LOCUS11885</name>
</gene>
<proteinExistence type="predicted"/>
<organism evidence="3 4">
    <name type="scientific">Daphnia galeata</name>
    <dbReference type="NCBI Taxonomy" id="27404"/>
    <lineage>
        <taxon>Eukaryota</taxon>
        <taxon>Metazoa</taxon>
        <taxon>Ecdysozoa</taxon>
        <taxon>Arthropoda</taxon>
        <taxon>Crustacea</taxon>
        <taxon>Branchiopoda</taxon>
        <taxon>Diplostraca</taxon>
        <taxon>Cladocera</taxon>
        <taxon>Anomopoda</taxon>
        <taxon>Daphniidae</taxon>
        <taxon>Daphnia</taxon>
    </lineage>
</organism>
<comment type="caution">
    <text evidence="3">The sequence shown here is derived from an EMBL/GenBank/DDBJ whole genome shotgun (WGS) entry which is preliminary data.</text>
</comment>
<dbReference type="OrthoDB" id="7487068at2759"/>
<feature type="region of interest" description="Disordered" evidence="1">
    <location>
        <begin position="70"/>
        <end position="97"/>
    </location>
</feature>
<evidence type="ECO:0000259" key="2">
    <source>
        <dbReference type="PROSITE" id="PS50878"/>
    </source>
</evidence>
<dbReference type="SUPFAM" id="SSF56672">
    <property type="entry name" value="DNA/RNA polymerases"/>
    <property type="match status" value="1"/>
</dbReference>
<dbReference type="GO" id="GO:0003824">
    <property type="term" value="F:catalytic activity"/>
    <property type="evidence" value="ECO:0007669"/>
    <property type="project" value="InterPro"/>
</dbReference>
<accession>A0A8J2WKV3</accession>
<dbReference type="InterPro" id="IPR000477">
    <property type="entry name" value="RT_dom"/>
</dbReference>
<dbReference type="EMBL" id="CAKKLH010000285">
    <property type="protein sequence ID" value="CAH0108495.1"/>
    <property type="molecule type" value="Genomic_DNA"/>
</dbReference>
<keyword evidence="4" id="KW-1185">Reference proteome</keyword>